<dbReference type="Proteomes" id="UP001198630">
    <property type="component" value="Unassembled WGS sequence"/>
</dbReference>
<dbReference type="SUPFAM" id="SSF46785">
    <property type="entry name" value="Winged helix' DNA-binding domain"/>
    <property type="match status" value="1"/>
</dbReference>
<gene>
    <name evidence="5" type="ORF">LQ384_27430</name>
</gene>
<proteinExistence type="predicted"/>
<protein>
    <submittedName>
        <fullName evidence="5">MarR family transcriptional regulator</fullName>
    </submittedName>
</protein>
<evidence type="ECO:0000256" key="2">
    <source>
        <dbReference type="ARBA" id="ARBA00023125"/>
    </source>
</evidence>
<dbReference type="InterPro" id="IPR000835">
    <property type="entry name" value="HTH_MarR-typ"/>
</dbReference>
<dbReference type="InterPro" id="IPR036390">
    <property type="entry name" value="WH_DNA-bd_sf"/>
</dbReference>
<evidence type="ECO:0000256" key="1">
    <source>
        <dbReference type="ARBA" id="ARBA00023015"/>
    </source>
</evidence>
<dbReference type="InterPro" id="IPR039422">
    <property type="entry name" value="MarR/SlyA-like"/>
</dbReference>
<dbReference type="SMART" id="SM00347">
    <property type="entry name" value="HTH_MARR"/>
    <property type="match status" value="1"/>
</dbReference>
<evidence type="ECO:0000256" key="3">
    <source>
        <dbReference type="ARBA" id="ARBA00023163"/>
    </source>
</evidence>
<evidence type="ECO:0000313" key="6">
    <source>
        <dbReference type="Proteomes" id="UP001198630"/>
    </source>
</evidence>
<keyword evidence="2" id="KW-0238">DNA-binding</keyword>
<comment type="caution">
    <text evidence="5">The sequence shown here is derived from an EMBL/GenBank/DDBJ whole genome shotgun (WGS) entry which is preliminary data.</text>
</comment>
<keyword evidence="1" id="KW-0805">Transcription regulation</keyword>
<sequence>MDAPPRSSPRRSKKFDRQVEAVMSASRALVGIVAASVSEVEDRVSIPQLRVLVLVGTRGPLGLAVVADELGVDPSNASRTVDKLIKLGLLDRRDAPEDRRKLALTLTPSGTDLVQTVTDHRRDAISAVLKRLSASQRDDLAVALDAFAVAAGEPITDDALTLLWPIHP</sequence>
<dbReference type="EMBL" id="JAJNCO010000031">
    <property type="protein sequence ID" value="MCD2114839.1"/>
    <property type="molecule type" value="Genomic_DNA"/>
</dbReference>
<dbReference type="RefSeq" id="WP_230792787.1">
    <property type="nucleotide sequence ID" value="NZ_JAJNCO010000031.1"/>
</dbReference>
<keyword evidence="3" id="KW-0804">Transcription</keyword>
<dbReference type="GO" id="GO:0003677">
    <property type="term" value="F:DNA binding"/>
    <property type="evidence" value="ECO:0007669"/>
    <property type="project" value="UniProtKB-KW"/>
</dbReference>
<feature type="domain" description="HTH marR-type" evidence="4">
    <location>
        <begin position="15"/>
        <end position="149"/>
    </location>
</feature>
<accession>A0AAW4XPM3</accession>
<dbReference type="GO" id="GO:0003700">
    <property type="term" value="F:DNA-binding transcription factor activity"/>
    <property type="evidence" value="ECO:0007669"/>
    <property type="project" value="InterPro"/>
</dbReference>
<reference evidence="5" key="1">
    <citation type="submission" date="2021-11" db="EMBL/GenBank/DDBJ databases">
        <title>Development of a sustainable strategy for remediation of hydrocarbon-contaminated territories based on the waste exchange concept.</title>
        <authorList>
            <person name="Elkin A."/>
        </authorList>
    </citation>
    <scope>NUCLEOTIDE SEQUENCE</scope>
    <source>
        <strain evidence="5">IEGM 757</strain>
    </source>
</reference>
<organism evidence="5 6">
    <name type="scientific">Rhodococcus rhodochrous</name>
    <dbReference type="NCBI Taxonomy" id="1829"/>
    <lineage>
        <taxon>Bacteria</taxon>
        <taxon>Bacillati</taxon>
        <taxon>Actinomycetota</taxon>
        <taxon>Actinomycetes</taxon>
        <taxon>Mycobacteriales</taxon>
        <taxon>Nocardiaceae</taxon>
        <taxon>Rhodococcus</taxon>
    </lineage>
</organism>
<dbReference type="GO" id="GO:0006950">
    <property type="term" value="P:response to stress"/>
    <property type="evidence" value="ECO:0007669"/>
    <property type="project" value="TreeGrafter"/>
</dbReference>
<dbReference type="InterPro" id="IPR023187">
    <property type="entry name" value="Tscrpt_reg_MarR-type_CS"/>
</dbReference>
<dbReference type="PANTHER" id="PTHR33164">
    <property type="entry name" value="TRANSCRIPTIONAL REGULATOR, MARR FAMILY"/>
    <property type="match status" value="1"/>
</dbReference>
<dbReference type="Pfam" id="PF12802">
    <property type="entry name" value="MarR_2"/>
    <property type="match status" value="1"/>
</dbReference>
<dbReference type="PANTHER" id="PTHR33164:SF94">
    <property type="entry name" value="TRANSCRIPTIONAL REGULATORY PROTEIN-RELATED"/>
    <property type="match status" value="1"/>
</dbReference>
<dbReference type="PROSITE" id="PS01117">
    <property type="entry name" value="HTH_MARR_1"/>
    <property type="match status" value="1"/>
</dbReference>
<dbReference type="AlphaFoldDB" id="A0AAW4XPM3"/>
<evidence type="ECO:0000313" key="5">
    <source>
        <dbReference type="EMBL" id="MCD2114839.1"/>
    </source>
</evidence>
<dbReference type="PROSITE" id="PS50995">
    <property type="entry name" value="HTH_MARR_2"/>
    <property type="match status" value="1"/>
</dbReference>
<dbReference type="InterPro" id="IPR036388">
    <property type="entry name" value="WH-like_DNA-bd_sf"/>
</dbReference>
<name>A0AAW4XPM3_RHORH</name>
<evidence type="ECO:0000259" key="4">
    <source>
        <dbReference type="PROSITE" id="PS50995"/>
    </source>
</evidence>
<dbReference type="Gene3D" id="1.10.10.10">
    <property type="entry name" value="Winged helix-like DNA-binding domain superfamily/Winged helix DNA-binding domain"/>
    <property type="match status" value="1"/>
</dbReference>